<keyword evidence="3" id="KW-1185">Reference proteome</keyword>
<dbReference type="GO" id="GO:0008476">
    <property type="term" value="F:protein-tyrosine sulfotransferase activity"/>
    <property type="evidence" value="ECO:0007669"/>
    <property type="project" value="InterPro"/>
</dbReference>
<comment type="caution">
    <text evidence="2">The sequence shown here is derived from an EMBL/GenBank/DDBJ whole genome shotgun (WGS) entry which is preliminary data.</text>
</comment>
<dbReference type="SMART" id="SM00028">
    <property type="entry name" value="TPR"/>
    <property type="match status" value="3"/>
</dbReference>
<dbReference type="AlphaFoldDB" id="A0A5D9C502"/>
<evidence type="ECO:0000256" key="1">
    <source>
        <dbReference type="ARBA" id="ARBA00022679"/>
    </source>
</evidence>
<dbReference type="InterPro" id="IPR027417">
    <property type="entry name" value="P-loop_NTPase"/>
</dbReference>
<protein>
    <submittedName>
        <fullName evidence="2">Tetratricopeptide repeat protein</fullName>
    </submittedName>
</protein>
<dbReference type="Proteomes" id="UP000322077">
    <property type="component" value="Unassembled WGS sequence"/>
</dbReference>
<dbReference type="Pfam" id="PF13469">
    <property type="entry name" value="Sulfotransfer_3"/>
    <property type="match status" value="1"/>
</dbReference>
<dbReference type="InterPro" id="IPR026634">
    <property type="entry name" value="TPST-like"/>
</dbReference>
<dbReference type="Pfam" id="PF13432">
    <property type="entry name" value="TPR_16"/>
    <property type="match status" value="2"/>
</dbReference>
<dbReference type="SUPFAM" id="SSF48452">
    <property type="entry name" value="TPR-like"/>
    <property type="match status" value="1"/>
</dbReference>
<evidence type="ECO:0000313" key="2">
    <source>
        <dbReference type="EMBL" id="TZG26272.1"/>
    </source>
</evidence>
<accession>A0A5D9C502</accession>
<dbReference type="InterPro" id="IPR019734">
    <property type="entry name" value="TPR_rpt"/>
</dbReference>
<organism evidence="2 3">
    <name type="scientific">Sphingomonas montanisoli</name>
    <dbReference type="NCBI Taxonomy" id="2606412"/>
    <lineage>
        <taxon>Bacteria</taxon>
        <taxon>Pseudomonadati</taxon>
        <taxon>Pseudomonadota</taxon>
        <taxon>Alphaproteobacteria</taxon>
        <taxon>Sphingomonadales</taxon>
        <taxon>Sphingomonadaceae</taxon>
        <taxon>Sphingomonas</taxon>
    </lineage>
</organism>
<dbReference type="InterPro" id="IPR011990">
    <property type="entry name" value="TPR-like_helical_dom_sf"/>
</dbReference>
<gene>
    <name evidence="2" type="ORF">FYJ91_15125</name>
</gene>
<proteinExistence type="predicted"/>
<evidence type="ECO:0000313" key="3">
    <source>
        <dbReference type="Proteomes" id="UP000322077"/>
    </source>
</evidence>
<dbReference type="Gene3D" id="3.40.50.300">
    <property type="entry name" value="P-loop containing nucleotide triphosphate hydrolases"/>
    <property type="match status" value="1"/>
</dbReference>
<reference evidence="2 3" key="1">
    <citation type="submission" date="2019-08" db="EMBL/GenBank/DDBJ databases">
        <authorList>
            <person name="Wang G."/>
            <person name="Xu Z."/>
        </authorList>
    </citation>
    <scope>NUCLEOTIDE SEQUENCE [LARGE SCALE GENOMIC DNA]</scope>
    <source>
        <strain evidence="2 3">ZX</strain>
    </source>
</reference>
<dbReference type="Gene3D" id="1.25.40.10">
    <property type="entry name" value="Tetratricopeptide repeat domain"/>
    <property type="match status" value="2"/>
</dbReference>
<sequence>MQRTILWQRVERDQRELSSDLPRFGWLTICRSRVAINGSWWIYEVWRGIGDVMVSQSVDIASLGRQAATLLSQRRYEPAADAYAALLAARPDSANDWFNYGYVLRCLRRFEPALDAYARALALNVAQPEEAHVNRAAILSDHLLSEAEAVAELNAALRANPRYVIALLNLGHIHEDHGRRADARATYARVLGIDPLNGRALARTAAIDQFEQAPERAVTALRKALQHRLHPEDAVEIGFALGNALDAAGRYNEAWAALRSANDGARRLRSPAETYSRDAHDRLVDALIAAKLPPPLPAGSDMPPLFICGMFRSGSTLAEQVLARHRDVAAGGELEAVPAIVAQRLSPYPATLESATPALLAELRDQYLGEIATLRAGARIVTDKRPDNFLHIGLIKTLFPTAKIIHTRRDPIDTLVSIYSLNFADGVAYGNDLGDIVHHIRAYRRLMDHWSRLYPDDIFDLDYDRLVTNPQPVVEELLAFVGLDWDDACLSQKPSEASVRTASSWQVRQPLHSRSSGRWRNYAPFLADVRRALG</sequence>
<name>A0A5D9C502_9SPHN</name>
<dbReference type="PANTHER" id="PTHR12788:SF10">
    <property type="entry name" value="PROTEIN-TYROSINE SULFOTRANSFERASE"/>
    <property type="match status" value="1"/>
</dbReference>
<dbReference type="SUPFAM" id="SSF52540">
    <property type="entry name" value="P-loop containing nucleoside triphosphate hydrolases"/>
    <property type="match status" value="1"/>
</dbReference>
<dbReference type="PANTHER" id="PTHR12788">
    <property type="entry name" value="PROTEIN-TYROSINE SULFOTRANSFERASE 2"/>
    <property type="match status" value="1"/>
</dbReference>
<dbReference type="EMBL" id="VTOU01000003">
    <property type="protein sequence ID" value="TZG26272.1"/>
    <property type="molecule type" value="Genomic_DNA"/>
</dbReference>
<keyword evidence="1" id="KW-0808">Transferase</keyword>